<evidence type="ECO:0000313" key="4">
    <source>
        <dbReference type="Proteomes" id="UP000271678"/>
    </source>
</evidence>
<reference evidence="3 4" key="1">
    <citation type="submission" date="2018-11" db="EMBL/GenBank/DDBJ databases">
        <title>Draft genome of Simplicispira Flexivirga sp. BO-16.</title>
        <authorList>
            <person name="Im W.T."/>
        </authorList>
    </citation>
    <scope>NUCLEOTIDE SEQUENCE [LARGE SCALE GENOMIC DNA]</scope>
    <source>
        <strain evidence="3 4">BO-16</strain>
    </source>
</reference>
<dbReference type="PANTHER" id="PTHR30399:SF1">
    <property type="entry name" value="UTP PYROPHOSPHATASE"/>
    <property type="match status" value="1"/>
</dbReference>
<evidence type="ECO:0000259" key="2">
    <source>
        <dbReference type="Pfam" id="PF01863"/>
    </source>
</evidence>
<comment type="caution">
    <text evidence="3">The sequence shown here is derived from an EMBL/GenBank/DDBJ whole genome shotgun (WGS) entry which is preliminary data.</text>
</comment>
<organism evidence="3 4">
    <name type="scientific">Flexivirga caeni</name>
    <dbReference type="NCBI Taxonomy" id="2294115"/>
    <lineage>
        <taxon>Bacteria</taxon>
        <taxon>Bacillati</taxon>
        <taxon>Actinomycetota</taxon>
        <taxon>Actinomycetes</taxon>
        <taxon>Micrococcales</taxon>
        <taxon>Dermacoccaceae</taxon>
        <taxon>Flexivirga</taxon>
    </lineage>
</organism>
<name>A0A3M9M6A1_9MICO</name>
<keyword evidence="4" id="KW-1185">Reference proteome</keyword>
<proteinExistence type="predicted"/>
<dbReference type="InterPro" id="IPR002725">
    <property type="entry name" value="YgjP-like_metallopeptidase"/>
</dbReference>
<gene>
    <name evidence="3" type="ORF">EFY87_12410</name>
</gene>
<dbReference type="AlphaFoldDB" id="A0A3M9M6A1"/>
<dbReference type="PANTHER" id="PTHR30399">
    <property type="entry name" value="UNCHARACTERIZED PROTEIN YGJP"/>
    <property type="match status" value="1"/>
</dbReference>
<evidence type="ECO:0000313" key="3">
    <source>
        <dbReference type="EMBL" id="RNI21081.1"/>
    </source>
</evidence>
<feature type="region of interest" description="Disordered" evidence="1">
    <location>
        <begin position="169"/>
        <end position="188"/>
    </location>
</feature>
<evidence type="ECO:0000256" key="1">
    <source>
        <dbReference type="SAM" id="MobiDB-lite"/>
    </source>
</evidence>
<dbReference type="OrthoDB" id="9811177at2"/>
<dbReference type="Pfam" id="PF01863">
    <property type="entry name" value="YgjP-like"/>
    <property type="match status" value="1"/>
</dbReference>
<dbReference type="Proteomes" id="UP000271678">
    <property type="component" value="Unassembled WGS sequence"/>
</dbReference>
<accession>A0A3M9M6A1</accession>
<dbReference type="EMBL" id="RJJQ01000012">
    <property type="protein sequence ID" value="RNI21081.1"/>
    <property type="molecule type" value="Genomic_DNA"/>
</dbReference>
<dbReference type="InterPro" id="IPR053136">
    <property type="entry name" value="UTP_pyrophosphatase-like"/>
</dbReference>
<dbReference type="Gene3D" id="3.30.2010.10">
    <property type="entry name" value="Metalloproteases ('zincins'), catalytic domain"/>
    <property type="match status" value="1"/>
</dbReference>
<dbReference type="RefSeq" id="WP_123271799.1">
    <property type="nucleotide sequence ID" value="NZ_RJJQ01000012.1"/>
</dbReference>
<dbReference type="CDD" id="cd07344">
    <property type="entry name" value="M48_yhfN_like"/>
    <property type="match status" value="1"/>
</dbReference>
<sequence length="188" mass="20581">MTAPTPEVEVRRSARRRTTVTAYREGDRIVVLVPARLSKREEQRLVADVVRKVQAAAHRGRSTDAELTTRAAQLSARYLGGLAHPSSVRWVGNQHSRWGSCTPLNGTIRLSDRLQGMPEYVSDYVLLHELAHLLQPHHGKSFWALLEAYPQLERARGYLDGVTFGAGMPADDTDDVSDAGGVPGGTSG</sequence>
<feature type="domain" description="YgjP-like metallopeptidase" evidence="2">
    <location>
        <begin position="85"/>
        <end position="159"/>
    </location>
</feature>
<protein>
    <submittedName>
        <fullName evidence="3">M48 family peptidase</fullName>
    </submittedName>
</protein>